<dbReference type="CDD" id="cd06928">
    <property type="entry name" value="RNAP_alpha_NTD"/>
    <property type="match status" value="1"/>
</dbReference>
<proteinExistence type="inferred from homology"/>
<dbReference type="SUPFAM" id="SSF56553">
    <property type="entry name" value="Insert subdomain of RNA polymerase alpha subunit"/>
    <property type="match status" value="1"/>
</dbReference>
<dbReference type="Gene3D" id="2.170.120.12">
    <property type="entry name" value="DNA-directed RNA polymerase, insert domain"/>
    <property type="match status" value="1"/>
</dbReference>
<keyword evidence="5" id="KW-0808">Transferase</keyword>
<dbReference type="SMART" id="SM00662">
    <property type="entry name" value="RPOLD"/>
    <property type="match status" value="1"/>
</dbReference>
<feature type="region of interest" description="Disordered" evidence="10">
    <location>
        <begin position="218"/>
        <end position="249"/>
    </location>
</feature>
<dbReference type="InterPro" id="IPR011262">
    <property type="entry name" value="DNA-dir_RNA_pol_insert"/>
</dbReference>
<keyword evidence="12" id="KW-0934">Plastid</keyword>
<dbReference type="GO" id="GO:0000428">
    <property type="term" value="C:DNA-directed RNA polymerase complex"/>
    <property type="evidence" value="ECO:0007669"/>
    <property type="project" value="UniProtKB-KW"/>
</dbReference>
<dbReference type="Pfam" id="PF01000">
    <property type="entry name" value="RNA_pol_A_bac"/>
    <property type="match status" value="1"/>
</dbReference>
<organism evidence="12">
    <name type="scientific">Koshicola spirodelophila</name>
    <dbReference type="NCBI Taxonomy" id="1707787"/>
    <lineage>
        <taxon>Eukaryota</taxon>
        <taxon>Viridiplantae</taxon>
        <taxon>Chlorophyta</taxon>
        <taxon>core chlorophytes</taxon>
        <taxon>Chlorophyceae</taxon>
        <taxon>OCC clade</taxon>
        <taxon>Chaetopeltidales</taxon>
        <taxon>Chaetopeltidaceae</taxon>
        <taxon>Koshicola</taxon>
    </lineage>
</organism>
<keyword evidence="12" id="KW-0150">Chloroplast</keyword>
<dbReference type="InterPro" id="IPR011263">
    <property type="entry name" value="DNA-dir_RNA_pol_RpoA/D/Rpb3"/>
</dbReference>
<dbReference type="AlphaFoldDB" id="A0A167MFW8"/>
<evidence type="ECO:0000256" key="3">
    <source>
        <dbReference type="ARBA" id="ARBA00012418"/>
    </source>
</evidence>
<keyword evidence="4" id="KW-0240">DNA-directed RNA polymerase</keyword>
<evidence type="ECO:0000256" key="8">
    <source>
        <dbReference type="ARBA" id="ARBA00031776"/>
    </source>
</evidence>
<comment type="catalytic activity">
    <reaction evidence="9">
        <text>RNA(n) + a ribonucleoside 5'-triphosphate = RNA(n+1) + diphosphate</text>
        <dbReference type="Rhea" id="RHEA:21248"/>
        <dbReference type="Rhea" id="RHEA-COMP:14527"/>
        <dbReference type="Rhea" id="RHEA-COMP:17342"/>
        <dbReference type="ChEBI" id="CHEBI:33019"/>
        <dbReference type="ChEBI" id="CHEBI:61557"/>
        <dbReference type="ChEBI" id="CHEBI:140395"/>
        <dbReference type="EC" id="2.7.7.6"/>
    </reaction>
</comment>
<evidence type="ECO:0000313" key="12">
    <source>
        <dbReference type="EMBL" id="ANB40184.1"/>
    </source>
</evidence>
<dbReference type="EC" id="2.7.7.6" evidence="3"/>
<dbReference type="GO" id="GO:0006351">
    <property type="term" value="P:DNA-templated transcription"/>
    <property type="evidence" value="ECO:0007669"/>
    <property type="project" value="InterPro"/>
</dbReference>
<keyword evidence="6" id="KW-0548">Nucleotidyltransferase</keyword>
<dbReference type="FunFam" id="2.170.120.12:FF:000001">
    <property type="entry name" value="DNA-directed RNA polymerase subunit alpha"/>
    <property type="match status" value="1"/>
</dbReference>
<gene>
    <name evidence="12" type="primary">rpoA</name>
    <name evidence="12" type="ORF">AM597_92</name>
</gene>
<dbReference type="InterPro" id="IPR036603">
    <property type="entry name" value="RBP11-like"/>
</dbReference>
<keyword evidence="7" id="KW-0804">Transcription</keyword>
<evidence type="ECO:0000256" key="9">
    <source>
        <dbReference type="ARBA" id="ARBA00048552"/>
    </source>
</evidence>
<feature type="domain" description="DNA-directed RNA polymerase RpoA/D/Rpb3-type" evidence="11">
    <location>
        <begin position="32"/>
        <end position="223"/>
    </location>
</feature>
<dbReference type="GO" id="GO:0003899">
    <property type="term" value="F:DNA-directed RNA polymerase activity"/>
    <property type="evidence" value="ECO:0007669"/>
    <property type="project" value="UniProtKB-EC"/>
</dbReference>
<name>A0A167MFW8_9CHLO</name>
<comment type="function">
    <text evidence="1">DNA-dependent RNA polymerase catalyzes the transcription of DNA into RNA using the four ribonucleoside triphosphates as substrates.</text>
</comment>
<dbReference type="Gene3D" id="3.30.1360.10">
    <property type="entry name" value="RNA polymerase, RBP11-like subunit"/>
    <property type="match status" value="1"/>
</dbReference>
<dbReference type="GO" id="GO:0005737">
    <property type="term" value="C:cytoplasm"/>
    <property type="evidence" value="ECO:0007669"/>
    <property type="project" value="UniProtKB-ARBA"/>
</dbReference>
<dbReference type="EMBL" id="KT713390">
    <property type="protein sequence ID" value="ANB40184.1"/>
    <property type="molecule type" value="Genomic_DNA"/>
</dbReference>
<comment type="similarity">
    <text evidence="2">Belongs to the RNA polymerase alpha chain family.</text>
</comment>
<protein>
    <recommendedName>
        <fullName evidence="3">DNA-directed RNA polymerase</fullName>
        <ecNumber evidence="3">2.7.7.6</ecNumber>
    </recommendedName>
    <alternativeName>
        <fullName evidence="8">Plastid-encoded RNA polymerase subunit alpha</fullName>
    </alternativeName>
</protein>
<evidence type="ECO:0000256" key="10">
    <source>
        <dbReference type="SAM" id="MobiDB-lite"/>
    </source>
</evidence>
<dbReference type="InterPro" id="IPR036643">
    <property type="entry name" value="RNApol_insert_sf"/>
</dbReference>
<evidence type="ECO:0000259" key="11">
    <source>
        <dbReference type="SMART" id="SM00662"/>
    </source>
</evidence>
<evidence type="ECO:0000256" key="2">
    <source>
        <dbReference type="ARBA" id="ARBA00007123"/>
    </source>
</evidence>
<geneLocation type="chloroplast" evidence="12"/>
<evidence type="ECO:0000256" key="6">
    <source>
        <dbReference type="ARBA" id="ARBA00022695"/>
    </source>
</evidence>
<sequence>MVEKRLNLKKPLPFPLLLSCRETLVENALNFYGRFYIGPFQPGQGHTLANALRRVLLSELTGLGITCVEIEGITHEYSSLPGVSESILDILMNLKQLIFKSDISMKKPQLAYLQIQGPSIIKASHIQLPSFLKCINPEQYIATITDDAILNMKITIRQGKNYLISHPFNQSQDIDLNVPVKNDWVGQVPHQPSEVGQGPHSSFDFPLSGRNLKVSKSSTSKNLQYGAPAPHDGAPPPHYGAPPPQSFKKQSFKKQFLEEKFIGQNFSQVNKNSRQIKKSKSYFQLKNLFRVPNNSKDDLVYRNQLIANKKFSTFSGIFKNPKKNLKGKSETLAPHPREISTPLVKFKNQSFKKQMTNLKNPNPFNSHSGCRESLAAMLYRSKALTPLPILKLPKKEDTGITAKNDFLNVPVGNDREKYQFFYTGSGVGTPLLSNISARDPSPLSTTFSMGNFKKSVLNSAKSFYSKPLFLDAVFMPVNRVNYYLEVDERWTKSPKEIVIIEIWTNGSLLPREALKLATKQLLHMFIGLKKAKILN</sequence>
<dbReference type="SUPFAM" id="SSF55257">
    <property type="entry name" value="RBP11-like subunits of RNA polymerase"/>
    <property type="match status" value="1"/>
</dbReference>
<evidence type="ECO:0000256" key="7">
    <source>
        <dbReference type="ARBA" id="ARBA00023163"/>
    </source>
</evidence>
<feature type="compositionally biased region" description="Pro residues" evidence="10">
    <location>
        <begin position="233"/>
        <end position="245"/>
    </location>
</feature>
<accession>A0A167MFW8</accession>
<reference evidence="12" key="1">
    <citation type="journal article" date="2016" name="Am. J. Bot.">
        <title>Hiding in plain sight: Koshicola spirodelophila gen. et sp. nov. (Chaetopeltidales, Chlorophyceae), a novel green alga associated with the aquatic angiosperm Spirodela polyrhiza.</title>
        <authorList>
            <person name="Watanabe S."/>
            <person name="Fucikova K."/>
            <person name="Lewis L.A."/>
            <person name="Lewis P.O."/>
        </authorList>
    </citation>
    <scope>NUCLEOTIDE SEQUENCE</scope>
    <source>
        <strain evidence="12">W1C4</strain>
    </source>
</reference>
<evidence type="ECO:0000256" key="1">
    <source>
        <dbReference type="ARBA" id="ARBA00004026"/>
    </source>
</evidence>
<dbReference type="Pfam" id="PF01193">
    <property type="entry name" value="RNA_pol_L"/>
    <property type="match status" value="1"/>
</dbReference>
<evidence type="ECO:0000256" key="4">
    <source>
        <dbReference type="ARBA" id="ARBA00022478"/>
    </source>
</evidence>
<dbReference type="GO" id="GO:0046983">
    <property type="term" value="F:protein dimerization activity"/>
    <property type="evidence" value="ECO:0007669"/>
    <property type="project" value="InterPro"/>
</dbReference>
<evidence type="ECO:0000256" key="5">
    <source>
        <dbReference type="ARBA" id="ARBA00022679"/>
    </source>
</evidence>